<dbReference type="RefSeq" id="WP_013956209.1">
    <property type="nucleotide sequence ID" value="NC_015726.1"/>
</dbReference>
<organism evidence="3 4">
    <name type="scientific">Cupriavidus necator (strain ATCC 43291 / DSM 13513 / CCUG 52238 / LMG 8453 / N-1)</name>
    <name type="common">Ralstonia eutropha</name>
    <dbReference type="NCBI Taxonomy" id="1042878"/>
    <lineage>
        <taxon>Bacteria</taxon>
        <taxon>Pseudomonadati</taxon>
        <taxon>Pseudomonadota</taxon>
        <taxon>Betaproteobacteria</taxon>
        <taxon>Burkholderiales</taxon>
        <taxon>Burkholderiaceae</taxon>
        <taxon>Cupriavidus</taxon>
    </lineage>
</organism>
<dbReference type="InterPro" id="IPR053861">
    <property type="entry name" value="Phage_Mu_Gp45_N"/>
</dbReference>
<dbReference type="HOGENOM" id="CLU_108409_3_0_4"/>
<gene>
    <name evidence="3" type="ordered locus">CNE_1c12010</name>
</gene>
<evidence type="ECO:0000313" key="4">
    <source>
        <dbReference type="Proteomes" id="UP000006798"/>
    </source>
</evidence>
<dbReference type="Pfam" id="PF06890">
    <property type="entry name" value="Phage_Mu_Gp45"/>
    <property type="match status" value="1"/>
</dbReference>
<dbReference type="Proteomes" id="UP000006798">
    <property type="component" value="Chromosome 1"/>
</dbReference>
<feature type="compositionally biased region" description="Polar residues" evidence="1">
    <location>
        <begin position="176"/>
        <end position="187"/>
    </location>
</feature>
<dbReference type="AlphaFoldDB" id="G0ER38"/>
<feature type="region of interest" description="Disordered" evidence="1">
    <location>
        <begin position="153"/>
        <end position="187"/>
    </location>
</feature>
<reference evidence="3 4" key="1">
    <citation type="journal article" date="2011" name="J. Bacteriol.">
        <title>Complete genome sequence of the type strain Cupriavidus necator N-1.</title>
        <authorList>
            <person name="Poehlein A."/>
            <person name="Kusian B."/>
            <person name="Friedrich B."/>
            <person name="Daniel R."/>
            <person name="Bowien B."/>
        </authorList>
    </citation>
    <scope>NUCLEOTIDE SEQUENCE [LARGE SCALE GENOMIC DNA]</scope>
    <source>
        <strain evidence="4">ATCC 43291 / DSM 13513 / CCUG 52238 / LMG 8453 / N-1</strain>
    </source>
</reference>
<dbReference type="InterPro" id="IPR013046">
    <property type="entry name" value="GpV/Gp45"/>
</dbReference>
<dbReference type="InterPro" id="IPR014462">
    <property type="entry name" value="Phage_Mu_Gp45"/>
</dbReference>
<evidence type="ECO:0000313" key="3">
    <source>
        <dbReference type="EMBL" id="AEI76556.1"/>
    </source>
</evidence>
<feature type="domain" description="Bacteriophage Mu Gp45 N-terminal" evidence="2">
    <location>
        <begin position="22"/>
        <end position="89"/>
    </location>
</feature>
<evidence type="ECO:0000259" key="2">
    <source>
        <dbReference type="Pfam" id="PF06890"/>
    </source>
</evidence>
<dbReference type="EMBL" id="CP002877">
    <property type="protein sequence ID" value="AEI76556.1"/>
    <property type="molecule type" value="Genomic_DNA"/>
</dbReference>
<name>G0ER38_CUPNN</name>
<accession>G0ER38</accession>
<dbReference type="PIRSF" id="PIRSF012337">
    <property type="entry name" value="gp45"/>
    <property type="match status" value="1"/>
</dbReference>
<evidence type="ECO:0000256" key="1">
    <source>
        <dbReference type="SAM" id="MobiDB-lite"/>
    </source>
</evidence>
<dbReference type="KEGG" id="cnc:CNE_1c12010"/>
<dbReference type="GeneID" id="34310891"/>
<sequence length="187" mass="20239">MLEAIQTMLEPVKNKVGLMVGRCVLRAITDTGKLQRVQVQALADETHDDVERVQQYGFTSVPFAGAEGVVVFVGGNRDHGLVIAVDDRRYRLVGLSAGEVALYDDQGQKVHLTRTGIVVDGAGKDIHFVNAPTVFIPQDLHVGRDIIADRDISDQGGTKSMKGMRTAYNGHRHVETGSTTNTPDAGM</sequence>
<protein>
    <submittedName>
        <fullName evidence="3">Bacteriophage Mu Gp45 protein</fullName>
    </submittedName>
</protein>
<proteinExistence type="predicted"/>
<dbReference type="NCBIfam" id="TIGR01644">
    <property type="entry name" value="phage_P2_V"/>
    <property type="match status" value="1"/>
</dbReference>